<dbReference type="PANTHER" id="PTHR47619:SF1">
    <property type="entry name" value="EXODEOXYRIBONUCLEASE WALJ"/>
    <property type="match status" value="1"/>
</dbReference>
<dbReference type="PANTHER" id="PTHR47619">
    <property type="entry name" value="METALLO-HYDROLASE YYCJ-RELATED"/>
    <property type="match status" value="1"/>
</dbReference>
<name>A0A644XP20_9ZZZZ</name>
<organism evidence="2">
    <name type="scientific">bioreactor metagenome</name>
    <dbReference type="NCBI Taxonomy" id="1076179"/>
    <lineage>
        <taxon>unclassified sequences</taxon>
        <taxon>metagenomes</taxon>
        <taxon>ecological metagenomes</taxon>
    </lineage>
</organism>
<sequence length="260" mass="28260">MMFSPLCSGSSGNASYLEAGGVRLLVDAGLPGKRMEQLLDMIEVSARSLDAILVTHEHSDHVSGVGVLSRKYDIPVYAAEACWRSLPASLGAFAPRNVRVFEPDQDFYLKQLCVHPFTIPHDSAHPVGYTFVHDGKKLAIMTDIGHVSNTMLDAVAGADLILLEANHDVDMLKAGSYPYPLKMRILSSRGHLCNEDAGLVLQKLYARGVRNAILGHLSQENNTPELALVTVQSVLESAGLLESVFVTVADRFQPCGMFEI</sequence>
<dbReference type="EC" id="3.-.-.-" evidence="2"/>
<dbReference type="EMBL" id="VSSQ01002879">
    <property type="protein sequence ID" value="MPM17889.1"/>
    <property type="molecule type" value="Genomic_DNA"/>
</dbReference>
<accession>A0A644XP20</accession>
<protein>
    <submittedName>
        <fullName evidence="2">Putative metallo-hydrolase YycJ</fullName>
        <ecNumber evidence="2">3.-.-.-</ecNumber>
    </submittedName>
</protein>
<evidence type="ECO:0000313" key="2">
    <source>
        <dbReference type="EMBL" id="MPM17889.1"/>
    </source>
</evidence>
<dbReference type="GO" id="GO:0016787">
    <property type="term" value="F:hydrolase activity"/>
    <property type="evidence" value="ECO:0007669"/>
    <property type="project" value="UniProtKB-KW"/>
</dbReference>
<dbReference type="InterPro" id="IPR036866">
    <property type="entry name" value="RibonucZ/Hydroxyglut_hydro"/>
</dbReference>
<evidence type="ECO:0000259" key="1">
    <source>
        <dbReference type="SMART" id="SM00849"/>
    </source>
</evidence>
<comment type="caution">
    <text evidence="2">The sequence shown here is derived from an EMBL/GenBank/DDBJ whole genome shotgun (WGS) entry which is preliminary data.</text>
</comment>
<dbReference type="SUPFAM" id="SSF56281">
    <property type="entry name" value="Metallo-hydrolase/oxidoreductase"/>
    <property type="match status" value="1"/>
</dbReference>
<reference evidence="2" key="1">
    <citation type="submission" date="2019-08" db="EMBL/GenBank/DDBJ databases">
        <authorList>
            <person name="Kucharzyk K."/>
            <person name="Murdoch R.W."/>
            <person name="Higgins S."/>
            <person name="Loffler F."/>
        </authorList>
    </citation>
    <scope>NUCLEOTIDE SEQUENCE</scope>
</reference>
<dbReference type="Gene3D" id="3.60.15.10">
    <property type="entry name" value="Ribonuclease Z/Hydroxyacylglutathione hydrolase-like"/>
    <property type="match status" value="1"/>
</dbReference>
<dbReference type="AlphaFoldDB" id="A0A644XP20"/>
<proteinExistence type="predicted"/>
<dbReference type="InterPro" id="IPR052533">
    <property type="entry name" value="WalJ/YycJ-like"/>
</dbReference>
<dbReference type="SMART" id="SM00849">
    <property type="entry name" value="Lactamase_B"/>
    <property type="match status" value="1"/>
</dbReference>
<dbReference type="InterPro" id="IPR001279">
    <property type="entry name" value="Metallo-B-lactamas"/>
</dbReference>
<keyword evidence="2" id="KW-0378">Hydrolase</keyword>
<dbReference type="Pfam" id="PF12706">
    <property type="entry name" value="Lactamase_B_2"/>
    <property type="match status" value="1"/>
</dbReference>
<gene>
    <name evidence="2" type="primary">yycJ_13</name>
    <name evidence="2" type="ORF">SDC9_64289</name>
</gene>
<feature type="domain" description="Metallo-beta-lactamase" evidence="1">
    <location>
        <begin position="11"/>
        <end position="191"/>
    </location>
</feature>